<name>A0AAE3K8V9_9EURY</name>
<accession>A0AAE3K8V9</accession>
<comment type="caution">
    <text evidence="1">The sequence shown here is derived from an EMBL/GenBank/DDBJ whole genome shotgun (WGS) entry which is preliminary data.</text>
</comment>
<keyword evidence="2" id="KW-1185">Reference proteome</keyword>
<proteinExistence type="predicted"/>
<reference evidence="1" key="1">
    <citation type="journal article" date="2022" name="Syst. Appl. Microbiol.">
        <title>Natronocalculus amylovorans gen. nov., sp. nov., and Natranaeroarchaeum aerophilus sp. nov., dominant culturable amylolytic natronoarchaea from hypersaline soda lakes in southwestern Siberia.</title>
        <authorList>
            <person name="Sorokin D.Y."/>
            <person name="Elcheninov A.G."/>
            <person name="Khizhniak T.V."/>
            <person name="Koenen M."/>
            <person name="Bale N.J."/>
            <person name="Damste J.S.S."/>
            <person name="Kublanov I.V."/>
        </authorList>
    </citation>
    <scope>NUCLEOTIDE SEQUENCE</scope>
    <source>
        <strain evidence="1">AArc-St2</strain>
    </source>
</reference>
<dbReference type="RefSeq" id="WP_250584542.1">
    <property type="nucleotide sequence ID" value="NZ_JAKRVX010000004.1"/>
</dbReference>
<protein>
    <submittedName>
        <fullName evidence="1">Uncharacterized protein</fullName>
    </submittedName>
</protein>
<dbReference type="Proteomes" id="UP001203207">
    <property type="component" value="Unassembled WGS sequence"/>
</dbReference>
<gene>
    <name evidence="1" type="ORF">AArcSt2_10825</name>
</gene>
<sequence length="87" mass="9513">MIRLDLGDGLSVSIEDGGEKPFQYTISLHGGHVISYQTSADVRKPAGRVGVRNMVCRHVTDRSKANVEEQIQKEASKQASAIETICK</sequence>
<dbReference type="AlphaFoldDB" id="A0AAE3K8V9"/>
<evidence type="ECO:0000313" key="2">
    <source>
        <dbReference type="Proteomes" id="UP001203207"/>
    </source>
</evidence>
<reference evidence="1" key="2">
    <citation type="submission" date="2022-02" db="EMBL/GenBank/DDBJ databases">
        <authorList>
            <person name="Elcheninov A.G."/>
            <person name="Sorokin D.Y."/>
            <person name="Kublanov I.V."/>
        </authorList>
    </citation>
    <scope>NUCLEOTIDE SEQUENCE</scope>
    <source>
        <strain evidence="1">AArc-St2</strain>
    </source>
</reference>
<dbReference type="EMBL" id="JAKRVX010000004">
    <property type="protein sequence ID" value="MCL9817436.1"/>
    <property type="molecule type" value="Genomic_DNA"/>
</dbReference>
<evidence type="ECO:0000313" key="1">
    <source>
        <dbReference type="EMBL" id="MCL9817436.1"/>
    </source>
</evidence>
<organism evidence="1 2">
    <name type="scientific">Natronocalculus amylovorans</name>
    <dbReference type="NCBI Taxonomy" id="2917812"/>
    <lineage>
        <taxon>Archaea</taxon>
        <taxon>Methanobacteriati</taxon>
        <taxon>Methanobacteriota</taxon>
        <taxon>Stenosarchaea group</taxon>
        <taxon>Halobacteria</taxon>
        <taxon>Halobacteriales</taxon>
        <taxon>Haloferacaceae</taxon>
        <taxon>Natronocalculus</taxon>
    </lineage>
</organism>